<dbReference type="PANTHER" id="PTHR45840">
    <property type="entry name" value="RHOMBOID-RELATED PROTEIN"/>
    <property type="match status" value="1"/>
</dbReference>
<evidence type="ECO:0000259" key="10">
    <source>
        <dbReference type="Pfam" id="PF01694"/>
    </source>
</evidence>
<dbReference type="EC" id="3.4.21.105" evidence="4"/>
<evidence type="ECO:0000256" key="7">
    <source>
        <dbReference type="ARBA" id="ARBA00023136"/>
    </source>
</evidence>
<dbReference type="Pfam" id="PF01694">
    <property type="entry name" value="Rhomboid"/>
    <property type="match status" value="1"/>
</dbReference>
<evidence type="ECO:0000256" key="4">
    <source>
        <dbReference type="ARBA" id="ARBA00013039"/>
    </source>
</evidence>
<feature type="domain" description="Peptidase S54 rhomboid" evidence="10">
    <location>
        <begin position="30"/>
        <end position="129"/>
    </location>
</feature>
<gene>
    <name evidence="11" type="primary">RHBDL1</name>
    <name evidence="11" type="ORF">CRENBAI_024801</name>
</gene>
<evidence type="ECO:0000256" key="8">
    <source>
        <dbReference type="SAM" id="MobiDB-lite"/>
    </source>
</evidence>
<protein>
    <recommendedName>
        <fullName evidence="4">rhomboid protease</fullName>
        <ecNumber evidence="4">3.4.21.105</ecNumber>
    </recommendedName>
</protein>
<dbReference type="InterPro" id="IPR051739">
    <property type="entry name" value="Rhomboid_IM_Serine_Proteases"/>
</dbReference>
<dbReference type="SUPFAM" id="SSF144091">
    <property type="entry name" value="Rhomboid-like"/>
    <property type="match status" value="1"/>
</dbReference>
<feature type="transmembrane region" description="Helical" evidence="9">
    <location>
        <begin position="140"/>
        <end position="161"/>
    </location>
</feature>
<evidence type="ECO:0000256" key="3">
    <source>
        <dbReference type="ARBA" id="ARBA00009045"/>
    </source>
</evidence>
<dbReference type="AlphaFoldDB" id="A0AAV9REI5"/>
<evidence type="ECO:0000256" key="2">
    <source>
        <dbReference type="ARBA" id="ARBA00004141"/>
    </source>
</evidence>
<name>A0AAV9REI5_9TELE</name>
<dbReference type="Gene3D" id="1.20.1540.10">
    <property type="entry name" value="Rhomboid-like"/>
    <property type="match status" value="1"/>
</dbReference>
<dbReference type="EMBL" id="JAHHUM010002025">
    <property type="protein sequence ID" value="KAK5607399.1"/>
    <property type="molecule type" value="Genomic_DNA"/>
</dbReference>
<comment type="caution">
    <text evidence="11">The sequence shown here is derived from an EMBL/GenBank/DDBJ whole genome shotgun (WGS) entry which is preliminary data.</text>
</comment>
<feature type="transmembrane region" description="Helical" evidence="9">
    <location>
        <begin position="75"/>
        <end position="97"/>
    </location>
</feature>
<evidence type="ECO:0000256" key="9">
    <source>
        <dbReference type="SAM" id="Phobius"/>
    </source>
</evidence>
<keyword evidence="6 9" id="KW-1133">Transmembrane helix</keyword>
<reference evidence="11 12" key="1">
    <citation type="submission" date="2021-06" db="EMBL/GenBank/DDBJ databases">
        <authorList>
            <person name="Palmer J.M."/>
        </authorList>
    </citation>
    <scope>NUCLEOTIDE SEQUENCE [LARGE SCALE GENOMIC DNA]</scope>
    <source>
        <strain evidence="11 12">MEX-2019</strain>
        <tissue evidence="11">Muscle</tissue>
    </source>
</reference>
<dbReference type="GO" id="GO:0016020">
    <property type="term" value="C:membrane"/>
    <property type="evidence" value="ECO:0007669"/>
    <property type="project" value="UniProtKB-SubCell"/>
</dbReference>
<dbReference type="InterPro" id="IPR035952">
    <property type="entry name" value="Rhomboid-like_sf"/>
</dbReference>
<dbReference type="Proteomes" id="UP001311232">
    <property type="component" value="Unassembled WGS sequence"/>
</dbReference>
<keyword evidence="12" id="KW-1185">Reference proteome</keyword>
<feature type="region of interest" description="Disordered" evidence="8">
    <location>
        <begin position="1"/>
        <end position="24"/>
    </location>
</feature>
<feature type="transmembrane region" description="Helical" evidence="9">
    <location>
        <begin position="109"/>
        <end position="128"/>
    </location>
</feature>
<keyword evidence="7 9" id="KW-0472">Membrane</keyword>
<dbReference type="PANTHER" id="PTHR45840:SF4">
    <property type="entry name" value="RHOMBOID-RELATED PROTEIN 1"/>
    <property type="match status" value="1"/>
</dbReference>
<keyword evidence="5 9" id="KW-0812">Transmembrane</keyword>
<evidence type="ECO:0000256" key="1">
    <source>
        <dbReference type="ARBA" id="ARBA00000156"/>
    </source>
</evidence>
<dbReference type="InterPro" id="IPR022764">
    <property type="entry name" value="Peptidase_S54_rhomboid_dom"/>
</dbReference>
<evidence type="ECO:0000256" key="6">
    <source>
        <dbReference type="ARBA" id="ARBA00022989"/>
    </source>
</evidence>
<comment type="subcellular location">
    <subcellularLocation>
        <location evidence="2">Membrane</location>
        <topology evidence="2">Multi-pass membrane protein</topology>
    </subcellularLocation>
</comment>
<feature type="compositionally biased region" description="Basic residues" evidence="8">
    <location>
        <begin position="1"/>
        <end position="15"/>
    </location>
</feature>
<dbReference type="GO" id="GO:0004252">
    <property type="term" value="F:serine-type endopeptidase activity"/>
    <property type="evidence" value="ECO:0007669"/>
    <property type="project" value="InterPro"/>
</dbReference>
<comment type="similarity">
    <text evidence="3">Belongs to the peptidase S54 family.</text>
</comment>
<evidence type="ECO:0000313" key="11">
    <source>
        <dbReference type="EMBL" id="KAK5607399.1"/>
    </source>
</evidence>
<organism evidence="11 12">
    <name type="scientific">Crenichthys baileyi</name>
    <name type="common">White River springfish</name>
    <dbReference type="NCBI Taxonomy" id="28760"/>
    <lineage>
        <taxon>Eukaryota</taxon>
        <taxon>Metazoa</taxon>
        <taxon>Chordata</taxon>
        <taxon>Craniata</taxon>
        <taxon>Vertebrata</taxon>
        <taxon>Euteleostomi</taxon>
        <taxon>Actinopterygii</taxon>
        <taxon>Neopterygii</taxon>
        <taxon>Teleostei</taxon>
        <taxon>Neoteleostei</taxon>
        <taxon>Acanthomorphata</taxon>
        <taxon>Ovalentaria</taxon>
        <taxon>Atherinomorphae</taxon>
        <taxon>Cyprinodontiformes</taxon>
        <taxon>Goodeidae</taxon>
        <taxon>Crenichthys</taxon>
    </lineage>
</organism>
<proteinExistence type="inferred from homology"/>
<sequence>MTGERKSKHCKKGSTNHHCSADNRVPQHSLGSLTVSITDMRAPVVGGSGGVYALCSAHLANVVMNWAGMRCPYKLLRMILALVCMSSEVGRAVWLRFSPPLPSSGPQPSFMAHLSGAVVGISMGLLILRSYEESLQKQCSWWVIVFSFITFLLFAIFWNIFAYDLLGVQIPPPP</sequence>
<evidence type="ECO:0000313" key="12">
    <source>
        <dbReference type="Proteomes" id="UP001311232"/>
    </source>
</evidence>
<evidence type="ECO:0000256" key="5">
    <source>
        <dbReference type="ARBA" id="ARBA00022692"/>
    </source>
</evidence>
<accession>A0AAV9REI5</accession>
<comment type="catalytic activity">
    <reaction evidence="1">
        <text>Cleaves type-1 transmembrane domains using a catalytic dyad composed of serine and histidine that are contributed by different transmembrane domains.</text>
        <dbReference type="EC" id="3.4.21.105"/>
    </reaction>
</comment>